<evidence type="ECO:0000259" key="1">
    <source>
        <dbReference type="Pfam" id="PF00501"/>
    </source>
</evidence>
<gene>
    <name evidence="3" type="ORF">FSW04_04800</name>
</gene>
<dbReference type="PANTHER" id="PTHR43845">
    <property type="entry name" value="BLR5969 PROTEIN"/>
    <property type="match status" value="1"/>
</dbReference>
<dbReference type="InterPro" id="IPR045851">
    <property type="entry name" value="AMP-bd_C_sf"/>
</dbReference>
<dbReference type="InterPro" id="IPR000873">
    <property type="entry name" value="AMP-dep_synth/lig_dom"/>
</dbReference>
<dbReference type="Gene3D" id="3.40.50.12780">
    <property type="entry name" value="N-terminal domain of ligase-like"/>
    <property type="match status" value="1"/>
</dbReference>
<dbReference type="Pfam" id="PF14535">
    <property type="entry name" value="AMP-binding_C_2"/>
    <property type="match status" value="1"/>
</dbReference>
<dbReference type="InterPro" id="IPR028154">
    <property type="entry name" value="AMP-dep_Lig_C"/>
</dbReference>
<feature type="domain" description="AMP-dependent ligase C-terminal" evidence="2">
    <location>
        <begin position="347"/>
        <end position="431"/>
    </location>
</feature>
<organism evidence="3 4">
    <name type="scientific">Baekduia soli</name>
    <dbReference type="NCBI Taxonomy" id="496014"/>
    <lineage>
        <taxon>Bacteria</taxon>
        <taxon>Bacillati</taxon>
        <taxon>Actinomycetota</taxon>
        <taxon>Thermoleophilia</taxon>
        <taxon>Solirubrobacterales</taxon>
        <taxon>Baekduiaceae</taxon>
        <taxon>Baekduia</taxon>
    </lineage>
</organism>
<accession>A0A5B8U294</accession>
<dbReference type="SUPFAM" id="SSF56801">
    <property type="entry name" value="Acetyl-CoA synthetase-like"/>
    <property type="match status" value="1"/>
</dbReference>
<dbReference type="EMBL" id="CP042430">
    <property type="protein sequence ID" value="QEC46975.1"/>
    <property type="molecule type" value="Genomic_DNA"/>
</dbReference>
<proteinExistence type="predicted"/>
<feature type="domain" description="AMP-dependent synthetase/ligase" evidence="1">
    <location>
        <begin position="85"/>
        <end position="297"/>
    </location>
</feature>
<evidence type="ECO:0000313" key="4">
    <source>
        <dbReference type="Proteomes" id="UP000321805"/>
    </source>
</evidence>
<evidence type="ECO:0000259" key="2">
    <source>
        <dbReference type="Pfam" id="PF14535"/>
    </source>
</evidence>
<dbReference type="OrthoDB" id="580775at2"/>
<reference evidence="3 4" key="1">
    <citation type="journal article" date="2018" name="J. Microbiol.">
        <title>Baekduia soli gen. nov., sp. nov., a novel bacterium isolated from the soil of Baekdu Mountain and proposal of a novel family name, Baekduiaceae fam. nov.</title>
        <authorList>
            <person name="An D.S."/>
            <person name="Siddiqi M.Z."/>
            <person name="Kim K.H."/>
            <person name="Yu H.S."/>
            <person name="Im W.T."/>
        </authorList>
    </citation>
    <scope>NUCLEOTIDE SEQUENCE [LARGE SCALE GENOMIC DNA]</scope>
    <source>
        <strain evidence="3 4">BR7-21</strain>
    </source>
</reference>
<dbReference type="GO" id="GO:0016874">
    <property type="term" value="F:ligase activity"/>
    <property type="evidence" value="ECO:0007669"/>
    <property type="project" value="UniProtKB-KW"/>
</dbReference>
<keyword evidence="4" id="KW-1185">Reference proteome</keyword>
<sequence>MPRPDPIELEPWKAVAGRQLELFTAQLQGLRERSAFHRRRLEAAGIGPDFAARSWDDLRRVPFTEKADVRASLAADPPLGSHLGVPLDQVAQVQATSGTTGSPSYIGLTDADVQTWAQLGARAFRASGVRPADRVLHAWSMSKGFAGGVPVMHMLRTAGATILPIGAEAGVERLLVVARDLGATVVCTAPNFALYLGERAPDILGVAARDLGVRALVVGGEPGGGIPAVRERIEETWGATCREVLGNSDIATIIWAECEAGDGMHFIGHDLVLAELIDPVTGEHVEPEAGAVGEIVYSALQREASAHLRFRSRDHVEVLGTGRCSCGRTSYRLRCFGRTDDMLLVRGINVWPTAVQEIVTAFRPRTTGAMRIVADFEGHSTQRPLRVEVERAPGEGEAALADDLTRSIHSRLVFSADVAVLEPGTLARPGAAKVQLVHRVADGA</sequence>
<protein>
    <submittedName>
        <fullName evidence="3">Phenylacetate--CoA ligase</fullName>
    </submittedName>
</protein>
<evidence type="ECO:0000313" key="3">
    <source>
        <dbReference type="EMBL" id="QEC46975.1"/>
    </source>
</evidence>
<dbReference type="AlphaFoldDB" id="A0A5B8U294"/>
<dbReference type="Pfam" id="PF00501">
    <property type="entry name" value="AMP-binding"/>
    <property type="match status" value="1"/>
</dbReference>
<name>A0A5B8U294_9ACTN</name>
<dbReference type="KEGG" id="bsol:FSW04_04800"/>
<dbReference type="RefSeq" id="WP_146916815.1">
    <property type="nucleotide sequence ID" value="NZ_CP042430.1"/>
</dbReference>
<keyword evidence="3" id="KW-0436">Ligase</keyword>
<dbReference type="Gene3D" id="3.30.300.30">
    <property type="match status" value="1"/>
</dbReference>
<dbReference type="InterPro" id="IPR042099">
    <property type="entry name" value="ANL_N_sf"/>
</dbReference>
<dbReference type="PANTHER" id="PTHR43845:SF1">
    <property type="entry name" value="BLR5969 PROTEIN"/>
    <property type="match status" value="1"/>
</dbReference>
<dbReference type="Proteomes" id="UP000321805">
    <property type="component" value="Chromosome"/>
</dbReference>